<evidence type="ECO:0000256" key="1">
    <source>
        <dbReference type="SAM" id="Coils"/>
    </source>
</evidence>
<dbReference type="RefSeq" id="WP_126758020.1">
    <property type="nucleotide sequence ID" value="NZ_PIPQ01000008.1"/>
</dbReference>
<dbReference type="PANTHER" id="PTHR36508">
    <property type="entry name" value="PROTEIN SLYX"/>
    <property type="match status" value="1"/>
</dbReference>
<feature type="coiled-coil region" evidence="1">
    <location>
        <begin position="5"/>
        <end position="32"/>
    </location>
</feature>
<dbReference type="PANTHER" id="PTHR36508:SF1">
    <property type="entry name" value="PROTEIN SLYX"/>
    <property type="match status" value="1"/>
</dbReference>
<protein>
    <submittedName>
        <fullName evidence="3">SlyX protein</fullName>
    </submittedName>
</protein>
<name>A0A432WYN5_9GAMM</name>
<evidence type="ECO:0000256" key="2">
    <source>
        <dbReference type="SAM" id="MobiDB-lite"/>
    </source>
</evidence>
<organism evidence="3 4">
    <name type="scientific">Aliidiomarina taiwanensis</name>
    <dbReference type="NCBI Taxonomy" id="946228"/>
    <lineage>
        <taxon>Bacteria</taxon>
        <taxon>Pseudomonadati</taxon>
        <taxon>Pseudomonadota</taxon>
        <taxon>Gammaproteobacteria</taxon>
        <taxon>Alteromonadales</taxon>
        <taxon>Idiomarinaceae</taxon>
        <taxon>Aliidiomarina</taxon>
    </lineage>
</organism>
<dbReference type="Pfam" id="PF04102">
    <property type="entry name" value="SlyX"/>
    <property type="match status" value="1"/>
</dbReference>
<dbReference type="EMBL" id="PIPQ01000008">
    <property type="protein sequence ID" value="RUO38908.1"/>
    <property type="molecule type" value="Genomic_DNA"/>
</dbReference>
<dbReference type="InterPro" id="IPR007236">
    <property type="entry name" value="SlyX"/>
</dbReference>
<evidence type="ECO:0000313" key="4">
    <source>
        <dbReference type="Proteomes" id="UP000286976"/>
    </source>
</evidence>
<reference evidence="3 4" key="1">
    <citation type="journal article" date="2011" name="Front. Microbiol.">
        <title>Genomic signatures of strain selection and enhancement in Bacillus atrophaeus var. globigii, a historical biowarfare simulant.</title>
        <authorList>
            <person name="Gibbons H.S."/>
            <person name="Broomall S.M."/>
            <person name="McNew L.A."/>
            <person name="Daligault H."/>
            <person name="Chapman C."/>
            <person name="Bruce D."/>
            <person name="Karavis M."/>
            <person name="Krepps M."/>
            <person name="McGregor P.A."/>
            <person name="Hong C."/>
            <person name="Park K.H."/>
            <person name="Akmal A."/>
            <person name="Feldman A."/>
            <person name="Lin J.S."/>
            <person name="Chang W.E."/>
            <person name="Higgs B.W."/>
            <person name="Demirev P."/>
            <person name="Lindquist J."/>
            <person name="Liem A."/>
            <person name="Fochler E."/>
            <person name="Read T.D."/>
            <person name="Tapia R."/>
            <person name="Johnson S."/>
            <person name="Bishop-Lilly K.A."/>
            <person name="Detter C."/>
            <person name="Han C."/>
            <person name="Sozhamannan S."/>
            <person name="Rosenzweig C.N."/>
            <person name="Skowronski E.W."/>
        </authorList>
    </citation>
    <scope>NUCLEOTIDE SEQUENCE [LARGE SCALE GENOMIC DNA]</scope>
    <source>
        <strain evidence="3 4">AIT1</strain>
    </source>
</reference>
<dbReference type="AlphaFoldDB" id="A0A432WYN5"/>
<dbReference type="Gene3D" id="1.20.5.300">
    <property type="match status" value="1"/>
</dbReference>
<keyword evidence="4" id="KW-1185">Reference proteome</keyword>
<dbReference type="OrthoDB" id="5771733at2"/>
<gene>
    <name evidence="3" type="ORF">CWE15_10415</name>
</gene>
<accession>A0A432WYN5</accession>
<feature type="region of interest" description="Disordered" evidence="2">
    <location>
        <begin position="54"/>
        <end position="76"/>
    </location>
</feature>
<proteinExistence type="predicted"/>
<evidence type="ECO:0000313" key="3">
    <source>
        <dbReference type="EMBL" id="RUO38908.1"/>
    </source>
</evidence>
<dbReference type="Proteomes" id="UP000286976">
    <property type="component" value="Unassembled WGS sequence"/>
</dbReference>
<comment type="caution">
    <text evidence="3">The sequence shown here is derived from an EMBL/GenBank/DDBJ whole genome shotgun (WGS) entry which is preliminary data.</text>
</comment>
<sequence>MDKQLQALVQRIDDLESKLAFQDDTIDALDKLVQAQSSELQTLHKYIRLLAEKIQPEEDAEESPPFNLIDERPPHY</sequence>
<keyword evidence="1" id="KW-0175">Coiled coil</keyword>